<dbReference type="InterPro" id="IPR050523">
    <property type="entry name" value="AKR_Detox_Biosynth"/>
</dbReference>
<comment type="caution">
    <text evidence="2">The sequence shown here is derived from an EMBL/GenBank/DDBJ whole genome shotgun (WGS) entry which is preliminary data.</text>
</comment>
<dbReference type="PANTHER" id="PTHR43364">
    <property type="entry name" value="NADH-SPECIFIC METHYLGLYOXAL REDUCTASE-RELATED"/>
    <property type="match status" value="1"/>
</dbReference>
<dbReference type="PANTHER" id="PTHR43364:SF1">
    <property type="entry name" value="OXIDOREDUCTASE YDHF"/>
    <property type="match status" value="1"/>
</dbReference>
<dbReference type="SUPFAM" id="SSF51430">
    <property type="entry name" value="NAD(P)-linked oxidoreductase"/>
    <property type="match status" value="1"/>
</dbReference>
<dbReference type="EMBL" id="JACRTC010000001">
    <property type="protein sequence ID" value="MBC8569877.1"/>
    <property type="molecule type" value="Genomic_DNA"/>
</dbReference>
<accession>A0A926EDR5</accession>
<gene>
    <name evidence="2" type="ORF">H8709_03435</name>
</gene>
<dbReference type="Gene3D" id="3.20.20.100">
    <property type="entry name" value="NADP-dependent oxidoreductase domain"/>
    <property type="match status" value="1"/>
</dbReference>
<name>A0A926EDR5_9FIRM</name>
<protein>
    <submittedName>
        <fullName evidence="2">Aldo/keto reductase</fullName>
    </submittedName>
</protein>
<keyword evidence="3" id="KW-1185">Reference proteome</keyword>
<feature type="domain" description="NADP-dependent oxidoreductase" evidence="1">
    <location>
        <begin position="16"/>
        <end position="304"/>
    </location>
</feature>
<proteinExistence type="predicted"/>
<dbReference type="InterPro" id="IPR023210">
    <property type="entry name" value="NADP_OxRdtase_dom"/>
</dbReference>
<dbReference type="CDD" id="cd19092">
    <property type="entry name" value="AKR_BsYcsN_EcYdhF-like"/>
    <property type="match status" value="1"/>
</dbReference>
<dbReference type="RefSeq" id="WP_262396963.1">
    <property type="nucleotide sequence ID" value="NZ_JACRTC010000001.1"/>
</dbReference>
<evidence type="ECO:0000313" key="3">
    <source>
        <dbReference type="Proteomes" id="UP000660861"/>
    </source>
</evidence>
<evidence type="ECO:0000259" key="1">
    <source>
        <dbReference type="Pfam" id="PF00248"/>
    </source>
</evidence>
<dbReference type="Proteomes" id="UP000660861">
    <property type="component" value="Unassembled WGS sequence"/>
</dbReference>
<dbReference type="GO" id="GO:0005829">
    <property type="term" value="C:cytosol"/>
    <property type="evidence" value="ECO:0007669"/>
    <property type="project" value="TreeGrafter"/>
</dbReference>
<reference evidence="2" key="1">
    <citation type="submission" date="2020-08" db="EMBL/GenBank/DDBJ databases">
        <title>Genome public.</title>
        <authorList>
            <person name="Liu C."/>
            <person name="Sun Q."/>
        </authorList>
    </citation>
    <scope>NUCLEOTIDE SEQUENCE</scope>
    <source>
        <strain evidence="2">NSJ-54</strain>
    </source>
</reference>
<evidence type="ECO:0000313" key="2">
    <source>
        <dbReference type="EMBL" id="MBC8569877.1"/>
    </source>
</evidence>
<organism evidence="2 3">
    <name type="scientific">Zongyangia hominis</name>
    <dbReference type="NCBI Taxonomy" id="2763677"/>
    <lineage>
        <taxon>Bacteria</taxon>
        <taxon>Bacillati</taxon>
        <taxon>Bacillota</taxon>
        <taxon>Clostridia</taxon>
        <taxon>Eubacteriales</taxon>
        <taxon>Oscillospiraceae</taxon>
        <taxon>Zongyangia</taxon>
    </lineage>
</organism>
<dbReference type="InterPro" id="IPR036812">
    <property type="entry name" value="NAD(P)_OxRdtase_dom_sf"/>
</dbReference>
<sequence>MKYMNLKNTDLQVSNIVMGCMHLTELDKSQAEKHIRTAMEQGINFFDHADVYDGGKCESLFAEALDMNDDLREKMILQSKVGIRRLPGNHTIYDFSKDHLLEAVDASLKRLRTDYLDVLLLHRPDALVEPEEVAEAFAILHASGKVRYFGVSNQNPYQMELLQKYVPYKLIANQLELSICYSRMIDIGIAVNMDLDQSTIREGGILDYCRLHDVTIQAWSPFQKDYFGGVFVGDEEHYPELNAVMDRLAKKYNVTKNAIATGWIARHPANMQIIVGTMNDQRLIESCQGSELPLTKAEWYEIYEASGKMIP</sequence>
<dbReference type="Pfam" id="PF00248">
    <property type="entry name" value="Aldo_ket_red"/>
    <property type="match status" value="1"/>
</dbReference>
<dbReference type="AlphaFoldDB" id="A0A926EDR5"/>